<feature type="compositionally biased region" description="Polar residues" evidence="1">
    <location>
        <begin position="112"/>
        <end position="130"/>
    </location>
</feature>
<dbReference type="Proteomes" id="UP000887567">
    <property type="component" value="Unplaced"/>
</dbReference>
<dbReference type="GeneID" id="110234851"/>
<dbReference type="RefSeq" id="XP_020895912.1">
    <property type="nucleotide sequence ID" value="XM_021040253.2"/>
</dbReference>
<dbReference type="PANTHER" id="PTHR22306">
    <property type="entry name" value="CHROMOSOME 7 OPEN READING FRAME 50"/>
    <property type="match status" value="1"/>
</dbReference>
<name>A0A913WY61_EXADI</name>
<evidence type="ECO:0000259" key="2">
    <source>
        <dbReference type="Pfam" id="PF10180"/>
    </source>
</evidence>
<evidence type="ECO:0000313" key="4">
    <source>
        <dbReference type="Proteomes" id="UP000887567"/>
    </source>
</evidence>
<evidence type="ECO:0000256" key="1">
    <source>
        <dbReference type="SAM" id="MobiDB-lite"/>
    </source>
</evidence>
<dbReference type="PANTHER" id="PTHR22306:SF2">
    <property type="entry name" value="CHROMOSOME 7 OPEN READING FRAME 50"/>
    <property type="match status" value="1"/>
</dbReference>
<dbReference type="OrthoDB" id="10261563at2759"/>
<dbReference type="OMA" id="THVQDER"/>
<dbReference type="EnsemblMetazoa" id="XM_021040253.2">
    <property type="protein sequence ID" value="XP_020895912.1"/>
    <property type="gene ID" value="LOC110234851"/>
</dbReference>
<feature type="compositionally biased region" description="Polar residues" evidence="1">
    <location>
        <begin position="83"/>
        <end position="96"/>
    </location>
</feature>
<reference evidence="3" key="1">
    <citation type="submission" date="2022-11" db="UniProtKB">
        <authorList>
            <consortium name="EnsemblMetazoa"/>
        </authorList>
    </citation>
    <scope>IDENTIFICATION</scope>
</reference>
<dbReference type="InterPro" id="IPR019327">
    <property type="entry name" value="WKF"/>
</dbReference>
<sequence length="272" mass="31394">MGEKKKLKASSTSKEIKTNDYKNGTRAHDEGNSQRKRKQLEENCLQDDKSKKKLKKIHKKEEGLLSGASETGKERKKEKKTKNMSSELKTKNSIKTNELEATDVVEKEKEQGQPNKTILSAETKLSNSESINDKEKKKRKKREAKKVVEKESITFLTENGEIKKDKEGDENNDDQDCAAEQALLYLKTWKKNRSEWTFKKVRQVWLLKNMFNQTKVPDKKFKVLLQYLEGLKGSSRETTIAKAETVINNETGTDDQSDVRLERARRLLQILS</sequence>
<evidence type="ECO:0000313" key="3">
    <source>
        <dbReference type="EnsemblMetazoa" id="XP_020895912.1"/>
    </source>
</evidence>
<feature type="region of interest" description="Disordered" evidence="1">
    <location>
        <begin position="1"/>
        <end position="143"/>
    </location>
</feature>
<keyword evidence="4" id="KW-1185">Reference proteome</keyword>
<dbReference type="Pfam" id="PF10180">
    <property type="entry name" value="WKF"/>
    <property type="match status" value="1"/>
</dbReference>
<organism evidence="3 4">
    <name type="scientific">Exaiptasia diaphana</name>
    <name type="common">Tropical sea anemone</name>
    <name type="synonym">Aiptasia pulchella</name>
    <dbReference type="NCBI Taxonomy" id="2652724"/>
    <lineage>
        <taxon>Eukaryota</taxon>
        <taxon>Metazoa</taxon>
        <taxon>Cnidaria</taxon>
        <taxon>Anthozoa</taxon>
        <taxon>Hexacorallia</taxon>
        <taxon>Actiniaria</taxon>
        <taxon>Aiptasiidae</taxon>
        <taxon>Exaiptasia</taxon>
    </lineage>
</organism>
<protein>
    <recommendedName>
        <fullName evidence="2">WKF domain-containing protein</fullName>
    </recommendedName>
</protein>
<dbReference type="KEGG" id="epa:110234851"/>
<feature type="domain" description="WKF" evidence="2">
    <location>
        <begin position="185"/>
        <end position="246"/>
    </location>
</feature>
<dbReference type="AlphaFoldDB" id="A0A913WY61"/>
<accession>A0A913WY61</accession>
<proteinExistence type="predicted"/>